<protein>
    <recommendedName>
        <fullName evidence="3">Dicarboxylate transport domain-containing protein</fullName>
    </recommendedName>
</protein>
<proteinExistence type="predicted"/>
<evidence type="ECO:0008006" key="3">
    <source>
        <dbReference type="Google" id="ProtNLM"/>
    </source>
</evidence>
<evidence type="ECO:0000313" key="2">
    <source>
        <dbReference type="Proteomes" id="UP000807785"/>
    </source>
</evidence>
<comment type="caution">
    <text evidence="1">The sequence shown here is derived from an EMBL/GenBank/DDBJ whole genome shotgun (WGS) entry which is preliminary data.</text>
</comment>
<dbReference type="EMBL" id="JADJEV010000004">
    <property type="protein sequence ID" value="MBK6974595.1"/>
    <property type="molecule type" value="Genomic_DNA"/>
</dbReference>
<accession>A0A9D7E122</accession>
<gene>
    <name evidence="1" type="ORF">IPH26_17185</name>
</gene>
<name>A0A9D7E122_9PROT</name>
<evidence type="ECO:0000313" key="1">
    <source>
        <dbReference type="EMBL" id="MBK6974595.1"/>
    </source>
</evidence>
<dbReference type="AlphaFoldDB" id="A0A9D7E122"/>
<reference evidence="1" key="1">
    <citation type="submission" date="2020-10" db="EMBL/GenBank/DDBJ databases">
        <title>Connecting structure to function with the recovery of over 1000 high-quality activated sludge metagenome-assembled genomes encoding full-length rRNA genes using long-read sequencing.</title>
        <authorList>
            <person name="Singleton C.M."/>
            <person name="Petriglieri F."/>
            <person name="Kristensen J.M."/>
            <person name="Kirkegaard R.H."/>
            <person name="Michaelsen T.Y."/>
            <person name="Andersen M.H."/>
            <person name="Karst S.M."/>
            <person name="Dueholm M.S."/>
            <person name="Nielsen P.H."/>
            <person name="Albertsen M."/>
        </authorList>
    </citation>
    <scope>NUCLEOTIDE SEQUENCE</scope>
    <source>
        <strain evidence="1">Bjer_18-Q3-R1-45_BAT3C.347</strain>
    </source>
</reference>
<dbReference type="Proteomes" id="UP000807785">
    <property type="component" value="Unassembled WGS sequence"/>
</dbReference>
<organism evidence="1 2">
    <name type="scientific">Candidatus Methylophosphatis roskildensis</name>
    <dbReference type="NCBI Taxonomy" id="2899263"/>
    <lineage>
        <taxon>Bacteria</taxon>
        <taxon>Pseudomonadati</taxon>
        <taxon>Pseudomonadota</taxon>
        <taxon>Betaproteobacteria</taxon>
        <taxon>Nitrosomonadales</taxon>
        <taxon>Sterolibacteriaceae</taxon>
        <taxon>Candidatus Methylophosphatis</taxon>
    </lineage>
</organism>
<sequence>MRRFEGVPSFVRLFAGLVLAASLTLPGSGAAQSITLSLGSIDAGVLRIDDLRLDLADLRGGPADLSIARLVVAEREWRKVTARCERIDLTRDGIRCDKGEIAVPAADSRRKPLLIPLRFNWRSATGTFDAAIEPAAGETWRVSRVRSGGVDTVRLLLDRADVGRLQPLLPALKAWQFGGTVSGETSIERGPRETSVRAKLMFDAVRFAGASGAHAGEKIAGTLTVDARQQGSRWSWQGELTWPKGEMYWAPFYLASPGVAASASGSFDRAQVAVEALRIEGASLGQIEGRGSLDLRSKRIESASFSTGMLDLAQLAPSFIAPLLESVAGPKLAWSGQASLAGEIRDNALESANLALHGVGLRETSGRYALEGIEADIPWRSDASTDARIDIARATWGKLPIGPIALPLKLRGQAARLFQAKIPLLDGEIVLDDVRYTRGAERMSWRAAIAVTPVSMERLTEALDWPRMSGIFSASIPGIRQDGSTIALDGALVVQVFDGFASVTDLKLIEPFGRVPRLFADVELRNLDLEMLTRTFSFGSISGRIDGDLDGLELAGLRPLRFDAGIESSPGGYRKRISQRAVQNISALGGAGAAAAIQRSVLRVFEEFSYGKLGLRCVLRDGVCTMGGVEPADNGYVIVKGAGIPAISVIGYNRRVDWDELLARLKRVTEGNMKPVVK</sequence>